<organism evidence="1 2">
    <name type="scientific">Colletotrichum kahawae</name>
    <name type="common">Coffee berry disease fungus</name>
    <dbReference type="NCBI Taxonomy" id="34407"/>
    <lineage>
        <taxon>Eukaryota</taxon>
        <taxon>Fungi</taxon>
        <taxon>Dikarya</taxon>
        <taxon>Ascomycota</taxon>
        <taxon>Pezizomycotina</taxon>
        <taxon>Sordariomycetes</taxon>
        <taxon>Hypocreomycetidae</taxon>
        <taxon>Glomerellales</taxon>
        <taxon>Glomerellaceae</taxon>
        <taxon>Colletotrichum</taxon>
        <taxon>Colletotrichum gloeosporioides species complex</taxon>
    </lineage>
</organism>
<gene>
    <name evidence="1" type="ORF">CKAH01_14535</name>
</gene>
<proteinExistence type="predicted"/>
<dbReference type="EMBL" id="VYYT01000087">
    <property type="protein sequence ID" value="KAK2771047.1"/>
    <property type="molecule type" value="Genomic_DNA"/>
</dbReference>
<protein>
    <submittedName>
        <fullName evidence="1">Uncharacterized protein</fullName>
    </submittedName>
</protein>
<accession>A0AAD9YMY1</accession>
<keyword evidence="2" id="KW-1185">Reference proteome</keyword>
<comment type="caution">
    <text evidence="1">The sequence shown here is derived from an EMBL/GenBank/DDBJ whole genome shotgun (WGS) entry which is preliminary data.</text>
</comment>
<name>A0AAD9YMY1_COLKA</name>
<reference evidence="1" key="1">
    <citation type="submission" date="2023-02" db="EMBL/GenBank/DDBJ databases">
        <title>Colletotrichum kahawae CIFC_Que2 genome sequencing and assembly.</title>
        <authorList>
            <person name="Baroncelli R."/>
        </authorList>
    </citation>
    <scope>NUCLEOTIDE SEQUENCE</scope>
    <source>
        <strain evidence="1">CIFC_Que2</strain>
    </source>
</reference>
<dbReference type="AlphaFoldDB" id="A0AAD9YMY1"/>
<evidence type="ECO:0000313" key="2">
    <source>
        <dbReference type="Proteomes" id="UP001281614"/>
    </source>
</evidence>
<dbReference type="Proteomes" id="UP001281614">
    <property type="component" value="Unassembled WGS sequence"/>
</dbReference>
<sequence>MNLSPLLIDNSERIIPALHNLSINDEDREQLSLRYSAVVFSDSMMAPWQLHEALAYLIGLWRVPIHPTQRVLEWVVVEDFDSLPWSGSVMVSVAAQIVSAWLMDNVKVRQPIISSANCPSEKHRCVEADADRLWIPANVT</sequence>
<evidence type="ECO:0000313" key="1">
    <source>
        <dbReference type="EMBL" id="KAK2771047.1"/>
    </source>
</evidence>